<evidence type="ECO:0000313" key="2">
    <source>
        <dbReference type="EMBL" id="KAB7506429.1"/>
    </source>
</evidence>
<gene>
    <name evidence="2" type="primary">FER_1</name>
    <name evidence="2" type="ORF">Anas_10131</name>
</gene>
<feature type="coiled-coil region" evidence="1">
    <location>
        <begin position="232"/>
        <end position="273"/>
    </location>
</feature>
<sequence length="353" mass="40540">MRNISTSISQKVDPVIKYLKMIILCAFLPLQIFRCYLLNISKAKGILHKVMSPNGLSTFEHQETVMRAKSTYELALEQYKTAKNKYEEITLKGKASRKQEEMKERYQRACKKLHQVHNNYLQTTRETSGQFSFQAFWSISKQFRRIWLASGGPFLLKVGELTDVTTGRFAQLQSEVLLAISNVNPNMEYQPFTETYKSSPPEPITFEFAKDIIGEGIGSLQPGQLAVDSLTVEALRMKLGELEHQLKEVNSELKSKQNLLNQHETEIINIQKNTQDISISAKLPVLKRASDVLRRELNELRCRESWLQHQHRLIQEPLTSLGCEEAPQPWENLQNQINGDTVSKTFENSIINL</sequence>
<accession>A0A5N5TJU6</accession>
<dbReference type="Proteomes" id="UP000326759">
    <property type="component" value="Unassembled WGS sequence"/>
</dbReference>
<keyword evidence="1" id="KW-0175">Coiled coil</keyword>
<protein>
    <submittedName>
        <fullName evidence="2">Tyrosine-protein kinase Fer</fullName>
    </submittedName>
</protein>
<dbReference type="SUPFAM" id="SSF103657">
    <property type="entry name" value="BAR/IMD domain-like"/>
    <property type="match status" value="1"/>
</dbReference>
<name>A0A5N5TJU6_9CRUS</name>
<dbReference type="AlphaFoldDB" id="A0A5N5TJU6"/>
<proteinExistence type="predicted"/>
<dbReference type="EMBL" id="SEYY01000815">
    <property type="protein sequence ID" value="KAB7506429.1"/>
    <property type="molecule type" value="Genomic_DNA"/>
</dbReference>
<dbReference type="InterPro" id="IPR027267">
    <property type="entry name" value="AH/BAR_dom_sf"/>
</dbReference>
<keyword evidence="2" id="KW-0808">Transferase</keyword>
<comment type="caution">
    <text evidence="2">The sequence shown here is derived from an EMBL/GenBank/DDBJ whole genome shotgun (WGS) entry which is preliminary data.</text>
</comment>
<dbReference type="GO" id="GO:0016301">
    <property type="term" value="F:kinase activity"/>
    <property type="evidence" value="ECO:0007669"/>
    <property type="project" value="UniProtKB-KW"/>
</dbReference>
<organism evidence="2 3">
    <name type="scientific">Armadillidium nasatum</name>
    <dbReference type="NCBI Taxonomy" id="96803"/>
    <lineage>
        <taxon>Eukaryota</taxon>
        <taxon>Metazoa</taxon>
        <taxon>Ecdysozoa</taxon>
        <taxon>Arthropoda</taxon>
        <taxon>Crustacea</taxon>
        <taxon>Multicrustacea</taxon>
        <taxon>Malacostraca</taxon>
        <taxon>Eumalacostraca</taxon>
        <taxon>Peracarida</taxon>
        <taxon>Isopoda</taxon>
        <taxon>Oniscidea</taxon>
        <taxon>Crinocheta</taxon>
        <taxon>Armadillidiidae</taxon>
        <taxon>Armadillidium</taxon>
    </lineage>
</organism>
<dbReference type="Gene3D" id="1.10.287.160">
    <property type="entry name" value="HR1 repeat"/>
    <property type="match status" value="1"/>
</dbReference>
<dbReference type="Gene3D" id="1.20.1270.60">
    <property type="entry name" value="Arfaptin homology (AH) domain/BAR domain"/>
    <property type="match status" value="1"/>
</dbReference>
<evidence type="ECO:0000313" key="3">
    <source>
        <dbReference type="Proteomes" id="UP000326759"/>
    </source>
</evidence>
<keyword evidence="2" id="KW-0418">Kinase</keyword>
<reference evidence="2 3" key="1">
    <citation type="journal article" date="2019" name="PLoS Biol.">
        <title>Sex chromosomes control vertical transmission of feminizing Wolbachia symbionts in an isopod.</title>
        <authorList>
            <person name="Becking T."/>
            <person name="Chebbi M.A."/>
            <person name="Giraud I."/>
            <person name="Moumen B."/>
            <person name="Laverre T."/>
            <person name="Caubet Y."/>
            <person name="Peccoud J."/>
            <person name="Gilbert C."/>
            <person name="Cordaux R."/>
        </authorList>
    </citation>
    <scope>NUCLEOTIDE SEQUENCE [LARGE SCALE GENOMIC DNA]</scope>
    <source>
        <strain evidence="2">ANa2</strain>
        <tissue evidence="2">Whole body excluding digestive tract and cuticle</tissue>
    </source>
</reference>
<dbReference type="OrthoDB" id="546826at2759"/>
<keyword evidence="3" id="KW-1185">Reference proteome</keyword>
<evidence type="ECO:0000256" key="1">
    <source>
        <dbReference type="SAM" id="Coils"/>
    </source>
</evidence>